<organism evidence="1 2">
    <name type="scientific">Entomophthora muscae</name>
    <dbReference type="NCBI Taxonomy" id="34485"/>
    <lineage>
        <taxon>Eukaryota</taxon>
        <taxon>Fungi</taxon>
        <taxon>Fungi incertae sedis</taxon>
        <taxon>Zoopagomycota</taxon>
        <taxon>Entomophthoromycotina</taxon>
        <taxon>Entomophthoromycetes</taxon>
        <taxon>Entomophthorales</taxon>
        <taxon>Entomophthoraceae</taxon>
        <taxon>Entomophthora</taxon>
    </lineage>
</organism>
<name>A0ACC2SY30_9FUNG</name>
<reference evidence="1" key="1">
    <citation type="submission" date="2022-04" db="EMBL/GenBank/DDBJ databases">
        <title>Genome of the entomopathogenic fungus Entomophthora muscae.</title>
        <authorList>
            <person name="Elya C."/>
            <person name="Lovett B.R."/>
            <person name="Lee E."/>
            <person name="Macias A.M."/>
            <person name="Hajek A.E."/>
            <person name="De Bivort B.L."/>
            <person name="Kasson M.T."/>
            <person name="De Fine Licht H.H."/>
            <person name="Stajich J.E."/>
        </authorList>
    </citation>
    <scope>NUCLEOTIDE SEQUENCE</scope>
    <source>
        <strain evidence="1">Berkeley</strain>
    </source>
</reference>
<comment type="caution">
    <text evidence="1">The sequence shown here is derived from an EMBL/GenBank/DDBJ whole genome shotgun (WGS) entry which is preliminary data.</text>
</comment>
<keyword evidence="2" id="KW-1185">Reference proteome</keyword>
<dbReference type="EMBL" id="QTSX02004264">
    <property type="protein sequence ID" value="KAJ9067200.1"/>
    <property type="molecule type" value="Genomic_DNA"/>
</dbReference>
<evidence type="ECO:0000313" key="2">
    <source>
        <dbReference type="Proteomes" id="UP001165960"/>
    </source>
</evidence>
<protein>
    <submittedName>
        <fullName evidence="1">Uncharacterized protein</fullName>
    </submittedName>
</protein>
<sequence length="483" mass="50626">MNAFGGSSTFGQSQPTGFGQSNTSTAPAFGQTSTAGFGQSSSTGFGQSSAFGQTASSAAPAFGQTSTTGFGQSSSTGFGQPSAFGQTASSAAPAFGQTSTTGFGQSSSAGFGQPSAFGQTASSAAPAFGQTSTAGFGQNTPSAFGTNSGGFGAAAVGQTVPVQKQTTGFGSSMFGQTNTSQTGFGGFGSGFGGSKPATTGFGTTPAFGFGSTLGNQAKPASTGDGFQKMVLSNNDIAIIKDSFERAGILRASRATPTLLERAVNLLQSLDPNSSSYLFQSYFYAMVHPSQILNFLAPNNPLPAYQLALEFNPEPRCMTPVAAMGFNGINNKADILVQSVQRHHFAVNKLHDKIRALDKKQTEEAGAKLKKIKAAQFKIRQSLTNVYKYTSVLANHGVPLRPKEETLRRQLETIQVELIKPHQFSMVMSQFANRPKRKASSTPNITNEMREEILHNQIALEALKANLEEGLEMTNLALKKKFKS</sequence>
<evidence type="ECO:0000313" key="1">
    <source>
        <dbReference type="EMBL" id="KAJ9067200.1"/>
    </source>
</evidence>
<accession>A0ACC2SY30</accession>
<gene>
    <name evidence="1" type="ORF">DSO57_1001837</name>
</gene>
<proteinExistence type="predicted"/>
<dbReference type="Proteomes" id="UP001165960">
    <property type="component" value="Unassembled WGS sequence"/>
</dbReference>